<sequence length="432" mass="46623">MLTMGKVLKPFTALAVTLLLLFVGLSPAAAITRTSSDPVVKEILGLVNKYRADNGLSRVVWNQSIGNVAQEWAEVQNTRINKGTYSLETIHREGYGTKQIPAGYDYGTEIIAYNKTPKAIVDWWMSSPVHRSIVLSPKATDIGIGYMQTTKAGWYGQYFAVANVAGYPTTRSTLPPHPSGGQSSAAGDVHEGDMAAVDAWGNLYVYPSAQGGDLWRRDYISAGWQGASEVDVADWNSDGVQDIVAKWSSGRLTVNFGRAAGGFDAAFVIGGSGWAGYDILVADWKQGDNYPALIAKNTANGRLYYYPNPSGTKHGARKQIGTGWGSLEILALDFDADSRTDIVAKTSSGQLKLYRGNGSSGFISEARRVVGRSGWQVMHHFSAIHDHLGDGRPGILARDRYGNLHHYPVAGNRIGSRVTVGYGGWDTLLLGS</sequence>
<evidence type="ECO:0000259" key="2">
    <source>
        <dbReference type="Pfam" id="PF00188"/>
    </source>
</evidence>
<comment type="caution">
    <text evidence="3">The sequence shown here is derived from an EMBL/GenBank/DDBJ whole genome shotgun (WGS) entry which is preliminary data.</text>
</comment>
<keyword evidence="4" id="KW-1185">Reference proteome</keyword>
<protein>
    <submittedName>
        <fullName evidence="3">Lysozyme like protein</fullName>
    </submittedName>
</protein>
<dbReference type="InterPro" id="IPR028994">
    <property type="entry name" value="Integrin_alpha_N"/>
</dbReference>
<dbReference type="EMBL" id="ANPE02000104">
    <property type="protein sequence ID" value="EMY34692.1"/>
    <property type="molecule type" value="Genomic_DNA"/>
</dbReference>
<dbReference type="SUPFAM" id="SSF55797">
    <property type="entry name" value="PR-1-like"/>
    <property type="match status" value="1"/>
</dbReference>
<dbReference type="SUPFAM" id="SSF69318">
    <property type="entry name" value="Integrin alpha N-terminal domain"/>
    <property type="match status" value="1"/>
</dbReference>
<dbReference type="Gene3D" id="3.40.33.10">
    <property type="entry name" value="CAP"/>
    <property type="match status" value="1"/>
</dbReference>
<dbReference type="PANTHER" id="PTHR44103">
    <property type="entry name" value="PROPROTEIN CONVERTASE P"/>
    <property type="match status" value="1"/>
</dbReference>
<organism evidence="3 4">
    <name type="scientific">Arthrobacter crystallopoietes BAB-32</name>
    <dbReference type="NCBI Taxonomy" id="1246476"/>
    <lineage>
        <taxon>Bacteria</taxon>
        <taxon>Bacillati</taxon>
        <taxon>Actinomycetota</taxon>
        <taxon>Actinomycetes</taxon>
        <taxon>Micrococcales</taxon>
        <taxon>Micrococcaceae</taxon>
        <taxon>Crystallibacter</taxon>
    </lineage>
</organism>
<dbReference type="Proteomes" id="UP000010729">
    <property type="component" value="Unassembled WGS sequence"/>
</dbReference>
<evidence type="ECO:0000313" key="3">
    <source>
        <dbReference type="EMBL" id="EMY34692.1"/>
    </source>
</evidence>
<accession>N1V3P6</accession>
<feature type="domain" description="SCP" evidence="2">
    <location>
        <begin position="44"/>
        <end position="153"/>
    </location>
</feature>
<dbReference type="AlphaFoldDB" id="N1V3P6"/>
<name>N1V3P6_9MICC</name>
<dbReference type="CDD" id="cd05379">
    <property type="entry name" value="CAP_bacterial"/>
    <property type="match status" value="1"/>
</dbReference>
<dbReference type="Gene3D" id="2.115.10.10">
    <property type="entry name" value="Tachylectin 2"/>
    <property type="match status" value="1"/>
</dbReference>
<evidence type="ECO:0000256" key="1">
    <source>
        <dbReference type="SAM" id="SignalP"/>
    </source>
</evidence>
<feature type="signal peptide" evidence="1">
    <location>
        <begin position="1"/>
        <end position="28"/>
    </location>
</feature>
<dbReference type="Pfam" id="PF00188">
    <property type="entry name" value="CAP"/>
    <property type="match status" value="1"/>
</dbReference>
<reference evidence="3 4" key="1">
    <citation type="journal article" date="2013" name="Genome Announc.">
        <title>Draft Genome Sequence of Arthrobacter crystallopoietes Strain BAB-32, Revealing Genes for Bioremediation.</title>
        <authorList>
            <person name="Joshi M.N."/>
            <person name="Pandit A.S."/>
            <person name="Sharma A."/>
            <person name="Pandya R.V."/>
            <person name="Desai S.M."/>
            <person name="Saxena A.K."/>
            <person name="Bagatharia S.B."/>
        </authorList>
    </citation>
    <scope>NUCLEOTIDE SEQUENCE [LARGE SCALE GENOMIC DNA]</scope>
    <source>
        <strain evidence="3 4">BAB-32</strain>
    </source>
</reference>
<proteinExistence type="predicted"/>
<evidence type="ECO:0000313" key="4">
    <source>
        <dbReference type="Proteomes" id="UP000010729"/>
    </source>
</evidence>
<gene>
    <name evidence="3" type="ORF">D477_008258</name>
</gene>
<keyword evidence="1" id="KW-0732">Signal</keyword>
<feature type="chain" id="PRO_5039704723" evidence="1">
    <location>
        <begin position="29"/>
        <end position="432"/>
    </location>
</feature>
<dbReference type="InterPro" id="IPR014044">
    <property type="entry name" value="CAP_dom"/>
</dbReference>
<dbReference type="PANTHER" id="PTHR44103:SF1">
    <property type="entry name" value="PROPROTEIN CONVERTASE P"/>
    <property type="match status" value="1"/>
</dbReference>
<dbReference type="InterPro" id="IPR035940">
    <property type="entry name" value="CAP_sf"/>
</dbReference>